<gene>
    <name evidence="3" type="ORF">DM01DRAFT_1331940</name>
</gene>
<feature type="compositionally biased region" description="Low complexity" evidence="1">
    <location>
        <begin position="116"/>
        <end position="125"/>
    </location>
</feature>
<dbReference type="EMBL" id="MCGT01000003">
    <property type="protein sequence ID" value="ORX61330.1"/>
    <property type="molecule type" value="Genomic_DNA"/>
</dbReference>
<feature type="region of interest" description="Disordered" evidence="1">
    <location>
        <begin position="458"/>
        <end position="479"/>
    </location>
</feature>
<dbReference type="InterPro" id="IPR019236">
    <property type="entry name" value="APP1_cat"/>
</dbReference>
<name>A0A1X2GTK5_9FUNG</name>
<dbReference type="GO" id="GO:0030479">
    <property type="term" value="C:actin cortical patch"/>
    <property type="evidence" value="ECO:0007669"/>
    <property type="project" value="TreeGrafter"/>
</dbReference>
<feature type="domain" description="Phosphatidate phosphatase APP1 catalytic" evidence="2">
    <location>
        <begin position="260"/>
        <end position="406"/>
    </location>
</feature>
<feature type="compositionally biased region" description="Acidic residues" evidence="1">
    <location>
        <begin position="127"/>
        <end position="139"/>
    </location>
</feature>
<evidence type="ECO:0000313" key="3">
    <source>
        <dbReference type="EMBL" id="ORX61330.1"/>
    </source>
</evidence>
<proteinExistence type="predicted"/>
<dbReference type="InterPro" id="IPR052935">
    <property type="entry name" value="Mg2+_PAP"/>
</dbReference>
<evidence type="ECO:0000259" key="2">
    <source>
        <dbReference type="Pfam" id="PF09949"/>
    </source>
</evidence>
<organism evidence="3 4">
    <name type="scientific">Hesseltinella vesiculosa</name>
    <dbReference type="NCBI Taxonomy" id="101127"/>
    <lineage>
        <taxon>Eukaryota</taxon>
        <taxon>Fungi</taxon>
        <taxon>Fungi incertae sedis</taxon>
        <taxon>Mucoromycota</taxon>
        <taxon>Mucoromycotina</taxon>
        <taxon>Mucoromycetes</taxon>
        <taxon>Mucorales</taxon>
        <taxon>Cunninghamellaceae</taxon>
        <taxon>Hesseltinella</taxon>
    </lineage>
</organism>
<dbReference type="STRING" id="101127.A0A1X2GTK5"/>
<dbReference type="OrthoDB" id="2117591at2759"/>
<dbReference type="AlphaFoldDB" id="A0A1X2GTK5"/>
<dbReference type="Pfam" id="PF09949">
    <property type="entry name" value="APP1_cat"/>
    <property type="match status" value="1"/>
</dbReference>
<dbReference type="Proteomes" id="UP000242146">
    <property type="component" value="Unassembled WGS sequence"/>
</dbReference>
<evidence type="ECO:0000256" key="1">
    <source>
        <dbReference type="SAM" id="MobiDB-lite"/>
    </source>
</evidence>
<protein>
    <recommendedName>
        <fullName evidence="2">Phosphatidate phosphatase APP1 catalytic domain-containing protein</fullName>
    </recommendedName>
</protein>
<comment type="caution">
    <text evidence="3">The sequence shown here is derived from an EMBL/GenBank/DDBJ whole genome shotgun (WGS) entry which is preliminary data.</text>
</comment>
<feature type="region of interest" description="Disordered" evidence="1">
    <location>
        <begin position="47"/>
        <end position="98"/>
    </location>
</feature>
<dbReference type="PANTHER" id="PTHR28208">
    <property type="entry name" value="PHOSPHATIDATE PHOSPHATASE APP1"/>
    <property type="match status" value="1"/>
</dbReference>
<reference evidence="3 4" key="1">
    <citation type="submission" date="2016-07" db="EMBL/GenBank/DDBJ databases">
        <title>Pervasive Adenine N6-methylation of Active Genes in Fungi.</title>
        <authorList>
            <consortium name="DOE Joint Genome Institute"/>
            <person name="Mondo S.J."/>
            <person name="Dannebaum R.O."/>
            <person name="Kuo R.C."/>
            <person name="Labutti K."/>
            <person name="Haridas S."/>
            <person name="Kuo A."/>
            <person name="Salamov A."/>
            <person name="Ahrendt S.R."/>
            <person name="Lipzen A."/>
            <person name="Sullivan W."/>
            <person name="Andreopoulos W.B."/>
            <person name="Clum A."/>
            <person name="Lindquist E."/>
            <person name="Daum C."/>
            <person name="Ramamoorthy G.K."/>
            <person name="Gryganskyi A."/>
            <person name="Culley D."/>
            <person name="Magnuson J.K."/>
            <person name="James T.Y."/>
            <person name="O'Malley M.A."/>
            <person name="Stajich J.E."/>
            <person name="Spatafora J.W."/>
            <person name="Visel A."/>
            <person name="Grigoriev I.V."/>
        </authorList>
    </citation>
    <scope>NUCLEOTIDE SEQUENCE [LARGE SCALE GENOMIC DNA]</scope>
    <source>
        <strain evidence="3 4">NRRL 3301</strain>
    </source>
</reference>
<dbReference type="GO" id="GO:0008195">
    <property type="term" value="F:phosphatidate phosphatase activity"/>
    <property type="evidence" value="ECO:0007669"/>
    <property type="project" value="InterPro"/>
</dbReference>
<accession>A0A1X2GTK5</accession>
<dbReference type="PANTHER" id="PTHR28208:SF3">
    <property type="entry name" value="PHOSPHATIDATE PHOSPHATASE APP1"/>
    <property type="match status" value="1"/>
</dbReference>
<evidence type="ECO:0000313" key="4">
    <source>
        <dbReference type="Proteomes" id="UP000242146"/>
    </source>
</evidence>
<feature type="region of interest" description="Disordered" evidence="1">
    <location>
        <begin position="116"/>
        <end position="194"/>
    </location>
</feature>
<keyword evidence="4" id="KW-1185">Reference proteome</keyword>
<feature type="compositionally biased region" description="Low complexity" evidence="1">
    <location>
        <begin position="174"/>
        <end position="185"/>
    </location>
</feature>
<sequence>MSALSKNVIGHSSSDQAIFEERFKYFLASNKRNKLFSVKATGTFNFGSDEESGLPIDQESSESPFYDDLPWPSLVSEGPPWSEAAGIDPPARPANPLSSILSGQRSVYSTISSYSSSFSSSSFSSPDELDYEGDQEDNDLPPVQNYLSSPDHLLYPPPALSSGNRMPPLSKTASSSSSSGSSSNSLPTKLDDGTSSFRSESSGFFSGPMTISHDKVLNWALQQNCCDARLLNIQASLESPSSKTFPISSTTVNLIEPTGISVISDIDDTIKHTQIMHGARTVLANTFFNSSSPIHGMAEAYMNWYTQGASFHYVSNSPFQLLPFLQEFLNTHHFPPGSMHLRLDGSLLSRLIEIPGRAKRDAILSIMTDFPHRQFILVGDSGEIDLEIYTKIAQEHPGRILKIFIHDVTTPFLENKQKKKSLSPTSPSNPNSTFLSSLDTILDMGTDLLRSNSLASLFPTKPKRRPSMPHHSSSSSLLSSTTDETLLSGISGDLLTLSPSLSSPASSLYPSARSKLLSDLIDPTLSSSSSITSNSSSTLLNSLSSSKASLKPNASTLDDRRAKAQEQIPDVDIILFQDASSLKDDMAIQSTIWQHWDDQCS</sequence>